<evidence type="ECO:0000313" key="15">
    <source>
        <dbReference type="Proteomes" id="UP000681720"/>
    </source>
</evidence>
<evidence type="ECO:0000256" key="1">
    <source>
        <dbReference type="ARBA" id="ARBA00003029"/>
    </source>
</evidence>
<keyword evidence="9" id="KW-0966">Cell projection</keyword>
<dbReference type="PANTHER" id="PTHR28656">
    <property type="entry name" value="COILED-COIL DOMAIN-CONTAINING PROTEIN 153"/>
    <property type="match status" value="1"/>
</dbReference>
<comment type="function">
    <text evidence="1">Component of the nexin-dynein regulatory complex (N-DRC), a key regulator of ciliary/flagellar motility which maintains the alignment and integrity of the distal axoneme and regulates microtubule sliding in motile axonemes.</text>
</comment>
<dbReference type="EMBL" id="CAJOBJ010006293">
    <property type="protein sequence ID" value="CAF4056456.1"/>
    <property type="molecule type" value="Genomic_DNA"/>
</dbReference>
<evidence type="ECO:0000256" key="5">
    <source>
        <dbReference type="ARBA" id="ARBA00022846"/>
    </source>
</evidence>
<feature type="region of interest" description="Disordered" evidence="13">
    <location>
        <begin position="19"/>
        <end position="38"/>
    </location>
</feature>
<evidence type="ECO:0000256" key="3">
    <source>
        <dbReference type="ARBA" id="ARBA00011248"/>
    </source>
</evidence>
<comment type="subunit">
    <text evidence="3">Component of the nexin-dynein regulatory complex (N-DRC).</text>
</comment>
<keyword evidence="4" id="KW-0963">Cytoplasm</keyword>
<evidence type="ECO:0000256" key="13">
    <source>
        <dbReference type="SAM" id="MobiDB-lite"/>
    </source>
</evidence>
<evidence type="ECO:0000256" key="11">
    <source>
        <dbReference type="ARBA" id="ARBA00044800"/>
    </source>
</evidence>
<evidence type="ECO:0000256" key="9">
    <source>
        <dbReference type="ARBA" id="ARBA00023273"/>
    </source>
</evidence>
<dbReference type="AlphaFoldDB" id="A0A8S2PP71"/>
<gene>
    <name evidence="14" type="ORF">GIL414_LOCUS14714</name>
</gene>
<feature type="compositionally biased region" description="Basic residues" evidence="13">
    <location>
        <begin position="20"/>
        <end position="32"/>
    </location>
</feature>
<evidence type="ECO:0000256" key="4">
    <source>
        <dbReference type="ARBA" id="ARBA00022490"/>
    </source>
</evidence>
<evidence type="ECO:0000256" key="10">
    <source>
        <dbReference type="ARBA" id="ARBA00044754"/>
    </source>
</evidence>
<evidence type="ECO:0000256" key="7">
    <source>
        <dbReference type="ARBA" id="ARBA00023069"/>
    </source>
</evidence>
<name>A0A8S2PP71_9BILA</name>
<evidence type="ECO:0000256" key="6">
    <source>
        <dbReference type="ARBA" id="ARBA00023054"/>
    </source>
</evidence>
<keyword evidence="6 12" id="KW-0175">Coiled coil</keyword>
<keyword evidence="7" id="KW-0969">Cilium</keyword>
<accession>A0A8S2PP71</accession>
<sequence>MPAPTIKIAVVGPLAIKLKMPPKKKGKGKKKKGGDDNEMEVKFKQSQHEVDALKDQMAYRRELSRRSLVTADNYREQMQTAQANIEELQSDMKAVSSGLTQQYKTMQMELGFKITQIEMELGATKSRLSITDQDLAQQRVQYEKMQREKDVHIQMLDGKISNLETSFENLIDIGFNNILTRLNEEKQKWDIKMDTIFDENKRSLRNLNLIHLEV</sequence>
<comment type="caution">
    <text evidence="14">The sequence shown here is derived from an EMBL/GenBank/DDBJ whole genome shotgun (WGS) entry which is preliminary data.</text>
</comment>
<feature type="coiled-coil region" evidence="12">
    <location>
        <begin position="71"/>
        <end position="98"/>
    </location>
</feature>
<keyword evidence="8" id="KW-0206">Cytoskeleton</keyword>
<comment type="subcellular location">
    <subcellularLocation>
        <location evidence="2">Cytoplasm</location>
        <location evidence="2">Cytoskeleton</location>
        <location evidence="2">Flagellum axoneme</location>
    </subcellularLocation>
</comment>
<keyword evidence="5" id="KW-0282">Flagellum</keyword>
<evidence type="ECO:0000256" key="2">
    <source>
        <dbReference type="ARBA" id="ARBA00004611"/>
    </source>
</evidence>
<protein>
    <recommendedName>
        <fullName evidence="11">Dynein regulatory complex protein 12</fullName>
    </recommendedName>
</protein>
<dbReference type="InterPro" id="IPR033585">
    <property type="entry name" value="DRC12-like"/>
</dbReference>
<organism evidence="14 15">
    <name type="scientific">Rotaria magnacalcarata</name>
    <dbReference type="NCBI Taxonomy" id="392030"/>
    <lineage>
        <taxon>Eukaryota</taxon>
        <taxon>Metazoa</taxon>
        <taxon>Spiralia</taxon>
        <taxon>Gnathifera</taxon>
        <taxon>Rotifera</taxon>
        <taxon>Eurotatoria</taxon>
        <taxon>Bdelloidea</taxon>
        <taxon>Philodinida</taxon>
        <taxon>Philodinidae</taxon>
        <taxon>Rotaria</taxon>
    </lineage>
</organism>
<evidence type="ECO:0000256" key="8">
    <source>
        <dbReference type="ARBA" id="ARBA00023212"/>
    </source>
</evidence>
<proteinExistence type="inferred from homology"/>
<dbReference type="PANTHER" id="PTHR28656:SF1">
    <property type="entry name" value="COILED-COIL DOMAIN-CONTAINING PROTEIN 153"/>
    <property type="match status" value="1"/>
</dbReference>
<evidence type="ECO:0000256" key="12">
    <source>
        <dbReference type="SAM" id="Coils"/>
    </source>
</evidence>
<reference evidence="14" key="1">
    <citation type="submission" date="2021-02" db="EMBL/GenBank/DDBJ databases">
        <authorList>
            <person name="Nowell W R."/>
        </authorList>
    </citation>
    <scope>NUCLEOTIDE SEQUENCE</scope>
</reference>
<dbReference type="Proteomes" id="UP000681720">
    <property type="component" value="Unassembled WGS sequence"/>
</dbReference>
<evidence type="ECO:0000313" key="14">
    <source>
        <dbReference type="EMBL" id="CAF4056456.1"/>
    </source>
</evidence>
<comment type="similarity">
    <text evidence="10">Belongs to the DRC12 family.</text>
</comment>